<evidence type="ECO:0000256" key="4">
    <source>
        <dbReference type="ARBA" id="ARBA00023175"/>
    </source>
</evidence>
<dbReference type="Gene3D" id="1.20.5.190">
    <property type="match status" value="1"/>
</dbReference>
<comment type="similarity">
    <text evidence="6">Belongs to the TRAFAC class myosin-kinesin ATPase superfamily. Myosin family.</text>
</comment>
<evidence type="ECO:0000256" key="7">
    <source>
        <dbReference type="SAM" id="MobiDB-lite"/>
    </source>
</evidence>
<dbReference type="SMART" id="SM00015">
    <property type="entry name" value="IQ"/>
    <property type="match status" value="1"/>
</dbReference>
<dbReference type="Gene3D" id="1.10.10.820">
    <property type="match status" value="1"/>
</dbReference>
<evidence type="ECO:0000313" key="10">
    <source>
        <dbReference type="Proteomes" id="UP001497525"/>
    </source>
</evidence>
<dbReference type="Proteomes" id="UP001497525">
    <property type="component" value="Unassembled WGS sequence"/>
</dbReference>
<evidence type="ECO:0000256" key="1">
    <source>
        <dbReference type="ARBA" id="ARBA00022741"/>
    </source>
</evidence>
<dbReference type="CDD" id="cd00124">
    <property type="entry name" value="MYSc"/>
    <property type="match status" value="1"/>
</dbReference>
<evidence type="ECO:0000259" key="8">
    <source>
        <dbReference type="PROSITE" id="PS51456"/>
    </source>
</evidence>
<keyword evidence="4" id="KW-0505">Motor protein</keyword>
<dbReference type="GO" id="GO:0000146">
    <property type="term" value="F:microfilament motor activity"/>
    <property type="evidence" value="ECO:0007669"/>
    <property type="project" value="TreeGrafter"/>
</dbReference>
<dbReference type="Pfam" id="PF26570">
    <property type="entry name" value="MYO15"/>
    <property type="match status" value="1"/>
</dbReference>
<organism evidence="9 10">
    <name type="scientific">Calicophoron daubneyi</name>
    <name type="common">Rumen fluke</name>
    <name type="synonym">Paramphistomum daubneyi</name>
    <dbReference type="NCBI Taxonomy" id="300641"/>
    <lineage>
        <taxon>Eukaryota</taxon>
        <taxon>Metazoa</taxon>
        <taxon>Spiralia</taxon>
        <taxon>Lophotrochozoa</taxon>
        <taxon>Platyhelminthes</taxon>
        <taxon>Trematoda</taxon>
        <taxon>Digenea</taxon>
        <taxon>Plagiorchiida</taxon>
        <taxon>Pronocephalata</taxon>
        <taxon>Paramphistomoidea</taxon>
        <taxon>Paramphistomidae</taxon>
        <taxon>Calicophoron</taxon>
    </lineage>
</organism>
<dbReference type="InterPro" id="IPR001609">
    <property type="entry name" value="Myosin_head_motor_dom-like"/>
</dbReference>
<feature type="region of interest" description="Disordered" evidence="7">
    <location>
        <begin position="1549"/>
        <end position="1586"/>
    </location>
</feature>
<feature type="domain" description="Myosin motor" evidence="8">
    <location>
        <begin position="1"/>
        <end position="523"/>
    </location>
</feature>
<dbReference type="GO" id="GO:0051015">
    <property type="term" value="F:actin filament binding"/>
    <property type="evidence" value="ECO:0007669"/>
    <property type="project" value="TreeGrafter"/>
</dbReference>
<dbReference type="Pfam" id="PF00063">
    <property type="entry name" value="Myosin_head"/>
    <property type="match status" value="1"/>
</dbReference>
<dbReference type="GO" id="GO:0016020">
    <property type="term" value="C:membrane"/>
    <property type="evidence" value="ECO:0007669"/>
    <property type="project" value="TreeGrafter"/>
</dbReference>
<feature type="compositionally biased region" description="Polar residues" evidence="7">
    <location>
        <begin position="1562"/>
        <end position="1586"/>
    </location>
</feature>
<keyword evidence="1" id="KW-0547">Nucleotide-binding</keyword>
<dbReference type="Gene3D" id="1.20.120.720">
    <property type="entry name" value="Myosin VI head, motor domain, U50 subdomain"/>
    <property type="match status" value="1"/>
</dbReference>
<reference evidence="9" key="1">
    <citation type="submission" date="2024-06" db="EMBL/GenBank/DDBJ databases">
        <authorList>
            <person name="Liu X."/>
            <person name="Lenzi L."/>
            <person name="Haldenby T S."/>
            <person name="Uol C."/>
        </authorList>
    </citation>
    <scope>NUCLEOTIDE SEQUENCE</scope>
</reference>
<name>A0AAV2T3C3_CALDB</name>
<dbReference type="PROSITE" id="PS50096">
    <property type="entry name" value="IQ"/>
    <property type="match status" value="1"/>
</dbReference>
<protein>
    <recommendedName>
        <fullName evidence="8">Myosin motor domain-containing protein</fullName>
    </recommendedName>
</protein>
<dbReference type="SUPFAM" id="SSF52540">
    <property type="entry name" value="P-loop containing nucleoside triphosphate hydrolases"/>
    <property type="match status" value="1"/>
</dbReference>
<dbReference type="PROSITE" id="PS51456">
    <property type="entry name" value="MYOSIN_MOTOR"/>
    <property type="match status" value="1"/>
</dbReference>
<proteinExistence type="inferred from homology"/>
<sequence>MIFVLYIQGKKERNYHVFYELLSSLDNSSKQRHHLRNVEDYQYLCQGDKLTYTTHSDPDGLAVLLESWRTLGLPTEEMDLCLRVVSAILHLGNIVFKPTTDGEKVEIVNPKVLRIAASELGVDSDELGKVITMKLTETARDSMWSPVTNEQVTTNRDSIARQLYSEFFSRLLVLLNSRLAPPDPKELHANARVNTVALLDIYGFENFPVNSLEQFCINYTNENLQRFFNLYIFELEQSEYAKEEISWEYIKFPDNQAIIDLIAGKPHGIIHLCNDAASLASGTDESFVQKCQSHHRGHPNFVTSKVASLESFIVVHFAGGINYSSHGFVNKNRERMRGEVLDVLCRSKQPAVSKMFKSIYSRRSNSGSVGPKLKTPMVLSEFHESLQSLLGKMQQSRPHFVRCIKPNMSKTPMDFQDSIVLDQLRYTGVLEATRIRKSGFPVRQPYADFVRRYGVLLTRRCYQALSQISDPMEAAEYILGRLSLPSESNGAPARGKDYQMGKTKLFIRSQLAVFLDSLYIILENHSARTIQHAWRRREGGLYKRAIENAAIVIQSYYRGYLTRRMHPEIAEHLANYNSEPLSEGQVKPLSDQEIAELDIPGDLAFILQEHLPDQNSWLITHKVTRPKGSIHRLQLSLNTDGWHTYGRPVWDAQPLSFLLGARKTTFLPGYRLTPRQHPVLLNHASEIQRSACVAGSKLMLRLVHLPNQPILEQFLVGSYLYQLALTQKPLQKELLVQLLSQVTDWPEEPTNSHDSDDEDETSLFTCVSGFEDLGVNGMLGSVNGDLVESHDVSAIGSLRRRAYRRLWMHVAGLLTCGQLSNTLKPIIVRFLRQHGPPRSVPVCEDRLVSAPSLPRLYPPCMLEWRVNFTGNNMSVSVTYPDGLVSVIHVGCFTKAEKLAGLAMALRTRSMHALPGWTLNFHTENRTIDLPGYSYVMDVFSLLELPAEWSQLNSILPDHVFPTYWENADGLVIPKTVQSSMYFDSVKRNELPNSAFTTNCAYKGKYNAPPASEKPAYSDHGLEKKICGANPSAEKKPTHSGRISLSNWHRAVRKMAQKRFVEVSPSESKLHRANSRKERQWRSKLNTLFPRPRSPADVMADESFARDTADLSFSNGGVEANRQRPTVPHGMLYYTYDQENCILHLRKEFISPAERIRCVPVLNMIFLQVVKDAVDRLHPRLRPEDRRTVLDILALRTHHFITLSSFLFCISDVMGRTGDRLNLCSIESLLRIPLPTRKKLVRSSMNFPFYFGQFYPVMDTARPPSPIESQWLVISHHGIRLVMKRQDEREFRLDSVIGLGEVKTVQASRVRVRPRWLLGDATESGDAEISAVGILPKSTENGTKCNNCLTITETSRTHRFYSDVADRICEVANEFLREYSEEMTRLKEAAERRDKHSVDQCAVLSPSVSNCSTRAGTPESSLRYSCGSPLLTTVFPQRDFSFSDKKTPLLRSESTFSDKPSPVGTKLQANSSPPSTVLKIRPNNGHTSNFHPPRSFAYTLSSPNTVPQTCLKSDEVKQQKAIVSSMNTVHVNVQASMPTNTTVQTVVGSENPLFNPIPGSPVSDRSSLLRQSTDVSESEDLPSSSVGSVNGKIRNSIKAMGIKQISVHVKPRLVSPSVFEHALLAFASQNFANNYFAVLWRGKIHHFATYHLPNPNRDDFEETGAE</sequence>
<dbReference type="InterPro" id="IPR059004">
    <property type="entry name" value="MYO15"/>
</dbReference>
<comment type="caution">
    <text evidence="9">The sequence shown here is derived from an EMBL/GenBank/DDBJ whole genome shotgun (WGS) entry which is preliminary data.</text>
</comment>
<dbReference type="Gene3D" id="1.20.58.530">
    <property type="match status" value="1"/>
</dbReference>
<gene>
    <name evidence="9" type="ORF">CDAUBV1_LOCUS1457</name>
</gene>
<dbReference type="GO" id="GO:0016459">
    <property type="term" value="C:myosin complex"/>
    <property type="evidence" value="ECO:0007669"/>
    <property type="project" value="UniProtKB-KW"/>
</dbReference>
<keyword evidence="5 6" id="KW-0009">Actin-binding</keyword>
<evidence type="ECO:0000256" key="5">
    <source>
        <dbReference type="ARBA" id="ARBA00023203"/>
    </source>
</evidence>
<dbReference type="EMBL" id="CAXLJL010000057">
    <property type="protein sequence ID" value="CAL5130012.1"/>
    <property type="molecule type" value="Genomic_DNA"/>
</dbReference>
<accession>A0AAV2T3C3</accession>
<dbReference type="InterPro" id="IPR038185">
    <property type="entry name" value="MyTH4_dom_sf"/>
</dbReference>
<dbReference type="GO" id="GO:0007015">
    <property type="term" value="P:actin filament organization"/>
    <property type="evidence" value="ECO:0007669"/>
    <property type="project" value="TreeGrafter"/>
</dbReference>
<dbReference type="PRINTS" id="PR00193">
    <property type="entry name" value="MYOSINHEAVY"/>
</dbReference>
<dbReference type="CDD" id="cd23767">
    <property type="entry name" value="IQCD"/>
    <property type="match status" value="1"/>
</dbReference>
<dbReference type="GO" id="GO:0005524">
    <property type="term" value="F:ATP binding"/>
    <property type="evidence" value="ECO:0007669"/>
    <property type="project" value="UniProtKB-KW"/>
</dbReference>
<dbReference type="Gene3D" id="3.40.850.10">
    <property type="entry name" value="Kinesin motor domain"/>
    <property type="match status" value="1"/>
</dbReference>
<dbReference type="PANTHER" id="PTHR13140">
    <property type="entry name" value="MYOSIN"/>
    <property type="match status" value="1"/>
</dbReference>
<feature type="region of interest" description="Actin-binding" evidence="6">
    <location>
        <begin position="386"/>
        <end position="408"/>
    </location>
</feature>
<evidence type="ECO:0000256" key="3">
    <source>
        <dbReference type="ARBA" id="ARBA00023123"/>
    </source>
</evidence>
<evidence type="ECO:0000256" key="2">
    <source>
        <dbReference type="ARBA" id="ARBA00022840"/>
    </source>
</evidence>
<dbReference type="InterPro" id="IPR000048">
    <property type="entry name" value="IQ_motif_EF-hand-BS"/>
</dbReference>
<dbReference type="Gene3D" id="1.25.40.530">
    <property type="entry name" value="MyTH4 domain"/>
    <property type="match status" value="1"/>
</dbReference>
<dbReference type="GO" id="GO:0098858">
    <property type="term" value="C:actin-based cell projection"/>
    <property type="evidence" value="ECO:0007669"/>
    <property type="project" value="TreeGrafter"/>
</dbReference>
<dbReference type="GO" id="GO:0005737">
    <property type="term" value="C:cytoplasm"/>
    <property type="evidence" value="ECO:0007669"/>
    <property type="project" value="TreeGrafter"/>
</dbReference>
<evidence type="ECO:0000256" key="6">
    <source>
        <dbReference type="PROSITE-ProRule" id="PRU00782"/>
    </source>
</evidence>
<dbReference type="Pfam" id="PF00612">
    <property type="entry name" value="IQ"/>
    <property type="match status" value="1"/>
</dbReference>
<dbReference type="SMART" id="SM00242">
    <property type="entry name" value="MYSc"/>
    <property type="match status" value="1"/>
</dbReference>
<dbReference type="InterPro" id="IPR027417">
    <property type="entry name" value="P-loop_NTPase"/>
</dbReference>
<dbReference type="Gene3D" id="6.20.240.20">
    <property type="match status" value="1"/>
</dbReference>
<dbReference type="InterPro" id="IPR036961">
    <property type="entry name" value="Kinesin_motor_dom_sf"/>
</dbReference>
<feature type="region of interest" description="Disordered" evidence="7">
    <location>
        <begin position="1451"/>
        <end position="1477"/>
    </location>
</feature>
<comment type="caution">
    <text evidence="6">Lacks conserved residue(s) required for the propagation of feature annotation.</text>
</comment>
<keyword evidence="3 6" id="KW-0518">Myosin</keyword>
<dbReference type="PANTHER" id="PTHR13140:SF709">
    <property type="entry name" value="UNCONVENTIONAL MYOSIN-XV"/>
    <property type="match status" value="1"/>
</dbReference>
<evidence type="ECO:0000313" key="9">
    <source>
        <dbReference type="EMBL" id="CAL5130012.1"/>
    </source>
</evidence>
<keyword evidence="2" id="KW-0067">ATP-binding</keyword>